<reference evidence="3" key="1">
    <citation type="journal article" date="2019" name="Int. J. Syst. Evol. Microbiol.">
        <title>The Global Catalogue of Microorganisms (GCM) 10K type strain sequencing project: providing services to taxonomists for standard genome sequencing and annotation.</title>
        <authorList>
            <consortium name="The Broad Institute Genomics Platform"/>
            <consortium name="The Broad Institute Genome Sequencing Center for Infectious Disease"/>
            <person name="Wu L."/>
            <person name="Ma J."/>
        </authorList>
    </citation>
    <scope>NUCLEOTIDE SEQUENCE [LARGE SCALE GENOMIC DNA]</scope>
    <source>
        <strain evidence="3">JCM 11896</strain>
    </source>
</reference>
<gene>
    <name evidence="2" type="ORF">GCM10009613_42420</name>
</gene>
<dbReference type="EMBL" id="BAAAJK010000027">
    <property type="protein sequence ID" value="GAA1394429.1"/>
    <property type="molecule type" value="Genomic_DNA"/>
</dbReference>
<feature type="domain" description="QsdR TetR regulatory C-terminal" evidence="1">
    <location>
        <begin position="108"/>
        <end position="212"/>
    </location>
</feature>
<protein>
    <recommendedName>
        <fullName evidence="1">QsdR TetR regulatory C-terminal domain-containing protein</fullName>
    </recommendedName>
</protein>
<evidence type="ECO:0000259" key="1">
    <source>
        <dbReference type="Pfam" id="PF18598"/>
    </source>
</evidence>
<name>A0ABP4IMW3_9PSEU</name>
<comment type="caution">
    <text evidence="2">The sequence shown here is derived from an EMBL/GenBank/DDBJ whole genome shotgun (WGS) entry which is preliminary data.</text>
</comment>
<dbReference type="Gene3D" id="1.10.357.10">
    <property type="entry name" value="Tetracycline Repressor, domain 2"/>
    <property type="match status" value="1"/>
</dbReference>
<dbReference type="InterPro" id="IPR009057">
    <property type="entry name" value="Homeodomain-like_sf"/>
</dbReference>
<evidence type="ECO:0000313" key="2">
    <source>
        <dbReference type="EMBL" id="GAA1394429.1"/>
    </source>
</evidence>
<dbReference type="SUPFAM" id="SSF46689">
    <property type="entry name" value="Homeodomain-like"/>
    <property type="match status" value="1"/>
</dbReference>
<dbReference type="RefSeq" id="WP_344025195.1">
    <property type="nucleotide sequence ID" value="NZ_BAAAJK010000027.1"/>
</dbReference>
<proteinExistence type="predicted"/>
<dbReference type="InterPro" id="IPR041485">
    <property type="entry name" value="TetR_C_36"/>
</dbReference>
<evidence type="ECO:0000313" key="3">
    <source>
        <dbReference type="Proteomes" id="UP001501414"/>
    </source>
</evidence>
<dbReference type="Proteomes" id="UP001501414">
    <property type="component" value="Unassembled WGS sequence"/>
</dbReference>
<dbReference type="Pfam" id="PF18598">
    <property type="entry name" value="TetR_C_36"/>
    <property type="match status" value="1"/>
</dbReference>
<organism evidence="2 3">
    <name type="scientific">Pseudonocardia kongjuensis</name>
    <dbReference type="NCBI Taxonomy" id="102227"/>
    <lineage>
        <taxon>Bacteria</taxon>
        <taxon>Bacillati</taxon>
        <taxon>Actinomycetota</taxon>
        <taxon>Actinomycetes</taxon>
        <taxon>Pseudonocardiales</taxon>
        <taxon>Pseudonocardiaceae</taxon>
        <taxon>Pseudonocardia</taxon>
    </lineage>
</organism>
<accession>A0ABP4IMW3</accession>
<sequence length="212" mass="23437">MTGDRGAAARAGSAAVTPLQRQLRAVPVRTRATPLDALTVALRWFRAGRRIDIQALAKELGISRVTLHRWVGTRDQLLVEVLWLTADRALAAVWDTVRDEGPTHSLTAETLSRWAADVLLHPGFRRMQADEGELLARLLTREASEFQSRLIGLVTTMLTHDVETGRVTIDLEPAELAYATVRIAESFVHTPAITGGEPDPERNARVLRALLR</sequence>
<keyword evidence="3" id="KW-1185">Reference proteome</keyword>